<keyword evidence="4" id="KW-1185">Reference proteome</keyword>
<dbReference type="GO" id="GO:0006646">
    <property type="term" value="P:phosphatidylethanolamine biosynthetic process"/>
    <property type="evidence" value="ECO:0007669"/>
    <property type="project" value="TreeGrafter"/>
</dbReference>
<dbReference type="AlphaFoldDB" id="A0A1B7NJE7"/>
<gene>
    <name evidence="3" type="ORF">K503DRAFT_705602</name>
</gene>
<evidence type="ECO:0000313" key="4">
    <source>
        <dbReference type="Proteomes" id="UP000092154"/>
    </source>
</evidence>
<dbReference type="Gene3D" id="3.90.1200.10">
    <property type="match status" value="1"/>
</dbReference>
<dbReference type="InParanoid" id="A0A1B7NJE7"/>
<protein>
    <submittedName>
        <fullName evidence="3">Choline kinase cytoplasm</fullName>
    </submittedName>
</protein>
<dbReference type="PANTHER" id="PTHR22603:SF93">
    <property type="entry name" value="RE24176P"/>
    <property type="match status" value="1"/>
</dbReference>
<dbReference type="GO" id="GO:0004103">
    <property type="term" value="F:choline kinase activity"/>
    <property type="evidence" value="ECO:0007669"/>
    <property type="project" value="TreeGrafter"/>
</dbReference>
<dbReference type="PANTHER" id="PTHR22603">
    <property type="entry name" value="CHOLINE/ETHANOALAMINE KINASE"/>
    <property type="match status" value="1"/>
</dbReference>
<reference evidence="3 4" key="1">
    <citation type="submission" date="2016-06" db="EMBL/GenBank/DDBJ databases">
        <title>Comparative genomics of the ectomycorrhizal sister species Rhizopogon vinicolor and Rhizopogon vesiculosus (Basidiomycota: Boletales) reveals a divergence of the mating type B locus.</title>
        <authorList>
            <consortium name="DOE Joint Genome Institute"/>
            <person name="Mujic A.B."/>
            <person name="Kuo A."/>
            <person name="Tritt A."/>
            <person name="Lipzen A."/>
            <person name="Chen C."/>
            <person name="Johnson J."/>
            <person name="Sharma A."/>
            <person name="Barry K."/>
            <person name="Grigoriev I.V."/>
            <person name="Spatafora J.W."/>
        </authorList>
    </citation>
    <scope>NUCLEOTIDE SEQUENCE [LARGE SCALE GENOMIC DNA]</scope>
    <source>
        <strain evidence="3 4">AM-OR11-026</strain>
    </source>
</reference>
<evidence type="ECO:0000256" key="2">
    <source>
        <dbReference type="SAM" id="MobiDB-lite"/>
    </source>
</evidence>
<sequence>MGQASTMITDSPPVVVPISSPPSKLSSSSSLRSLVLNPSKSSTISLSQPTTVDVEFADGLTNAKAKLDARSYKSVNFAKDLLAIILALRVPGWHKSEVTAELLSIRKVSGALTNSVYFVSCPSVALTPTLLLRIYGSASSSLISHSHELHMLHILSSRYHFGPRIYGTFTNGRIEEYFESVTLVPSDLRSKWVSQWIASRMAQLHSVDLTVIEGPLTVSALEGKSWEIGVKKNVKAWRPAAQEVLALSHVPETTRQMFNLDRFYECWMRYLRWVSHVEKIEGASRRVFAHNDTQYGNILRLTGPLLHDAPEHHQIVVVDFEYASPNPLAFDIANHFHEWTADYHSSTPHLLDPNRYPTKEERYNFYQAYLAHSYPIETRTSSVPYSEAEVSQLERQVRIWSPASHAMWTVWGIVQARDSLERGEEPEFDYIAYALGRMEGFMKGLSELGIQ</sequence>
<dbReference type="STRING" id="1314800.A0A1B7NJE7"/>
<feature type="region of interest" description="Disordered" evidence="2">
    <location>
        <begin position="1"/>
        <end position="29"/>
    </location>
</feature>
<accession>A0A1B7NJE7</accession>
<dbReference type="EMBL" id="KV448122">
    <property type="protein sequence ID" value="OAX44882.1"/>
    <property type="molecule type" value="Genomic_DNA"/>
</dbReference>
<dbReference type="OrthoDB" id="10267235at2759"/>
<dbReference type="SUPFAM" id="SSF56112">
    <property type="entry name" value="Protein kinase-like (PK-like)"/>
    <property type="match status" value="1"/>
</dbReference>
<proteinExistence type="inferred from homology"/>
<keyword evidence="3" id="KW-0808">Transferase</keyword>
<dbReference type="Gene3D" id="3.30.200.20">
    <property type="entry name" value="Phosphorylase Kinase, domain 1"/>
    <property type="match status" value="1"/>
</dbReference>
<dbReference type="GO" id="GO:0005737">
    <property type="term" value="C:cytoplasm"/>
    <property type="evidence" value="ECO:0007669"/>
    <property type="project" value="TreeGrafter"/>
</dbReference>
<dbReference type="FunCoup" id="A0A1B7NJE7">
    <property type="interactions" value="355"/>
</dbReference>
<evidence type="ECO:0000256" key="1">
    <source>
        <dbReference type="ARBA" id="ARBA00038211"/>
    </source>
</evidence>
<dbReference type="Proteomes" id="UP000092154">
    <property type="component" value="Unassembled WGS sequence"/>
</dbReference>
<keyword evidence="3" id="KW-0418">Kinase</keyword>
<name>A0A1B7NJE7_9AGAM</name>
<organism evidence="3 4">
    <name type="scientific">Rhizopogon vinicolor AM-OR11-026</name>
    <dbReference type="NCBI Taxonomy" id="1314800"/>
    <lineage>
        <taxon>Eukaryota</taxon>
        <taxon>Fungi</taxon>
        <taxon>Dikarya</taxon>
        <taxon>Basidiomycota</taxon>
        <taxon>Agaricomycotina</taxon>
        <taxon>Agaricomycetes</taxon>
        <taxon>Agaricomycetidae</taxon>
        <taxon>Boletales</taxon>
        <taxon>Suillineae</taxon>
        <taxon>Rhizopogonaceae</taxon>
        <taxon>Rhizopogon</taxon>
    </lineage>
</organism>
<comment type="similarity">
    <text evidence="1">Belongs to the choline/ethanolamine kinase family.</text>
</comment>
<evidence type="ECO:0000313" key="3">
    <source>
        <dbReference type="EMBL" id="OAX44882.1"/>
    </source>
</evidence>
<dbReference type="CDD" id="cd05157">
    <property type="entry name" value="ETNK_euk"/>
    <property type="match status" value="1"/>
</dbReference>
<feature type="compositionally biased region" description="Low complexity" evidence="2">
    <location>
        <begin position="11"/>
        <end position="29"/>
    </location>
</feature>
<dbReference type="Pfam" id="PF01633">
    <property type="entry name" value="Choline_kinase"/>
    <property type="match status" value="1"/>
</dbReference>
<dbReference type="GO" id="GO:0004305">
    <property type="term" value="F:ethanolamine kinase activity"/>
    <property type="evidence" value="ECO:0007669"/>
    <property type="project" value="TreeGrafter"/>
</dbReference>
<dbReference type="InterPro" id="IPR011009">
    <property type="entry name" value="Kinase-like_dom_sf"/>
</dbReference>